<evidence type="ECO:0000256" key="1">
    <source>
        <dbReference type="SAM" id="Phobius"/>
    </source>
</evidence>
<feature type="transmembrane region" description="Helical" evidence="1">
    <location>
        <begin position="12"/>
        <end position="32"/>
    </location>
</feature>
<keyword evidence="1" id="KW-0812">Transmembrane</keyword>
<protein>
    <submittedName>
        <fullName evidence="2">Uncharacterized protein</fullName>
    </submittedName>
</protein>
<dbReference type="AlphaFoldDB" id="A0A3D9XMX2"/>
<proteinExistence type="predicted"/>
<name>A0A3D9XMX2_PARVE</name>
<comment type="caution">
    <text evidence="2">The sequence shown here is derived from an EMBL/GenBank/DDBJ whole genome shotgun (WGS) entry which is preliminary data.</text>
</comment>
<dbReference type="Proteomes" id="UP000256941">
    <property type="component" value="Unassembled WGS sequence"/>
</dbReference>
<reference evidence="2 3" key="1">
    <citation type="submission" date="2018-08" db="EMBL/GenBank/DDBJ databases">
        <title>Genomic Encyclopedia of Archaeal and Bacterial Type Strains, Phase II (KMG-II): from individual species to whole genera.</title>
        <authorList>
            <person name="Goeker M."/>
        </authorList>
    </citation>
    <scope>NUCLEOTIDE SEQUENCE [LARGE SCALE GENOMIC DNA]</scope>
    <source>
        <strain evidence="2 3">DSM 17099</strain>
    </source>
</reference>
<sequence length="53" mass="5837">MDGTDGMTNQIALVLGLLVLGLFAADALVLHWNLPLFLGKAFASLIEYLSFWR</sequence>
<keyword evidence="1" id="KW-0472">Membrane</keyword>
<accession>A0A3D9XMX2</accession>
<gene>
    <name evidence="2" type="ORF">BDD41_0210</name>
</gene>
<evidence type="ECO:0000313" key="3">
    <source>
        <dbReference type="Proteomes" id="UP000256941"/>
    </source>
</evidence>
<evidence type="ECO:0000313" key="2">
    <source>
        <dbReference type="EMBL" id="REF71754.1"/>
    </source>
</evidence>
<dbReference type="EMBL" id="QTUJ01000001">
    <property type="protein sequence ID" value="REF71754.1"/>
    <property type="molecule type" value="Genomic_DNA"/>
</dbReference>
<keyword evidence="1" id="KW-1133">Transmembrane helix</keyword>
<organism evidence="2 3">
    <name type="scientific">Paracoccus versutus</name>
    <name type="common">Thiobacillus versutus</name>
    <dbReference type="NCBI Taxonomy" id="34007"/>
    <lineage>
        <taxon>Bacteria</taxon>
        <taxon>Pseudomonadati</taxon>
        <taxon>Pseudomonadota</taxon>
        <taxon>Alphaproteobacteria</taxon>
        <taxon>Rhodobacterales</taxon>
        <taxon>Paracoccaceae</taxon>
        <taxon>Paracoccus</taxon>
    </lineage>
</organism>